<dbReference type="AlphaFoldDB" id="J3P3B0"/>
<evidence type="ECO:0000313" key="3">
    <source>
        <dbReference type="EnsemblFungi" id="EJT74152"/>
    </source>
</evidence>
<dbReference type="Proteomes" id="UP000006039">
    <property type="component" value="Unassembled WGS sequence"/>
</dbReference>
<evidence type="ECO:0000313" key="4">
    <source>
        <dbReference type="Proteomes" id="UP000006039"/>
    </source>
</evidence>
<accession>J3P3B0</accession>
<reference evidence="2" key="3">
    <citation type="submission" date="2010-09" db="EMBL/GenBank/DDBJ databases">
        <title>Annotation of Gaeumannomyces graminis var. tritici R3-111a-1.</title>
        <authorList>
            <consortium name="The Broad Institute Genome Sequencing Platform"/>
            <person name="Ma L.-J."/>
            <person name="Dead R."/>
            <person name="Young S.K."/>
            <person name="Zeng Q."/>
            <person name="Gargeya S."/>
            <person name="Fitzgerald M."/>
            <person name="Haas B."/>
            <person name="Abouelleil A."/>
            <person name="Alvarado L."/>
            <person name="Arachchi H.M."/>
            <person name="Berlin A."/>
            <person name="Brown A."/>
            <person name="Chapman S.B."/>
            <person name="Chen Z."/>
            <person name="Dunbar C."/>
            <person name="Freedman E."/>
            <person name="Gearin G."/>
            <person name="Gellesch M."/>
            <person name="Goldberg J."/>
            <person name="Griggs A."/>
            <person name="Gujja S."/>
            <person name="Heiman D."/>
            <person name="Howarth C."/>
            <person name="Larson L."/>
            <person name="Lui A."/>
            <person name="MacDonald P.J.P."/>
            <person name="Mehta T."/>
            <person name="Montmayeur A."/>
            <person name="Murphy C."/>
            <person name="Neiman D."/>
            <person name="Pearson M."/>
            <person name="Priest M."/>
            <person name="Roberts A."/>
            <person name="Saif S."/>
            <person name="Shea T."/>
            <person name="Shenoy N."/>
            <person name="Sisk P."/>
            <person name="Stolte C."/>
            <person name="Sykes S."/>
            <person name="Yandava C."/>
            <person name="Wortman J."/>
            <person name="Nusbaum C."/>
            <person name="Birren B."/>
        </authorList>
    </citation>
    <scope>NUCLEOTIDE SEQUENCE</scope>
    <source>
        <strain evidence="2">R3-111a-1</strain>
    </source>
</reference>
<dbReference type="VEuPathDB" id="FungiDB:GGTG_07998"/>
<dbReference type="HOGENOM" id="CLU_1343329_0_0_1"/>
<proteinExistence type="predicted"/>
<dbReference type="RefSeq" id="XP_009224096.1">
    <property type="nucleotide sequence ID" value="XM_009225832.1"/>
</dbReference>
<reference evidence="2" key="2">
    <citation type="submission" date="2010-07" db="EMBL/GenBank/DDBJ databases">
        <authorList>
            <consortium name="The Broad Institute Genome Sequencing Platform"/>
            <consortium name="Broad Institute Genome Sequencing Center for Infectious Disease"/>
            <person name="Ma L.-J."/>
            <person name="Dead R."/>
            <person name="Young S."/>
            <person name="Zeng Q."/>
            <person name="Koehrsen M."/>
            <person name="Alvarado L."/>
            <person name="Berlin A."/>
            <person name="Chapman S.B."/>
            <person name="Chen Z."/>
            <person name="Freedman E."/>
            <person name="Gellesch M."/>
            <person name="Goldberg J."/>
            <person name="Griggs A."/>
            <person name="Gujja S."/>
            <person name="Heilman E.R."/>
            <person name="Heiman D."/>
            <person name="Hepburn T."/>
            <person name="Howarth C."/>
            <person name="Jen D."/>
            <person name="Larson L."/>
            <person name="Mehta T."/>
            <person name="Neiman D."/>
            <person name="Pearson M."/>
            <person name="Roberts A."/>
            <person name="Saif S."/>
            <person name="Shea T."/>
            <person name="Shenoy N."/>
            <person name="Sisk P."/>
            <person name="Stolte C."/>
            <person name="Sykes S."/>
            <person name="Walk T."/>
            <person name="White J."/>
            <person name="Yandava C."/>
            <person name="Haas B."/>
            <person name="Nusbaum C."/>
            <person name="Birren B."/>
        </authorList>
    </citation>
    <scope>NUCLEOTIDE SEQUENCE</scope>
    <source>
        <strain evidence="2">R3-111a-1</strain>
    </source>
</reference>
<dbReference type="GeneID" id="20348456"/>
<reference evidence="4" key="1">
    <citation type="submission" date="2010-07" db="EMBL/GenBank/DDBJ databases">
        <title>The genome sequence of Gaeumannomyces graminis var. tritici strain R3-111a-1.</title>
        <authorList>
            <consortium name="The Broad Institute Genome Sequencing Platform"/>
            <person name="Ma L.-J."/>
            <person name="Dead R."/>
            <person name="Young S."/>
            <person name="Zeng Q."/>
            <person name="Koehrsen M."/>
            <person name="Alvarado L."/>
            <person name="Berlin A."/>
            <person name="Chapman S.B."/>
            <person name="Chen Z."/>
            <person name="Freedman E."/>
            <person name="Gellesch M."/>
            <person name="Goldberg J."/>
            <person name="Griggs A."/>
            <person name="Gujja S."/>
            <person name="Heilman E.R."/>
            <person name="Heiman D."/>
            <person name="Hepburn T."/>
            <person name="Howarth C."/>
            <person name="Jen D."/>
            <person name="Larson L."/>
            <person name="Mehta T."/>
            <person name="Neiman D."/>
            <person name="Pearson M."/>
            <person name="Roberts A."/>
            <person name="Saif S."/>
            <person name="Shea T."/>
            <person name="Shenoy N."/>
            <person name="Sisk P."/>
            <person name="Stolte C."/>
            <person name="Sykes S."/>
            <person name="Walk T."/>
            <person name="White J."/>
            <person name="Yandava C."/>
            <person name="Haas B."/>
            <person name="Nusbaum C."/>
            <person name="Birren B."/>
        </authorList>
    </citation>
    <scope>NUCLEOTIDE SEQUENCE [LARGE SCALE GENOMIC DNA]</scope>
    <source>
        <strain evidence="4">R3-111a-1</strain>
    </source>
</reference>
<feature type="compositionally biased region" description="Polar residues" evidence="1">
    <location>
        <begin position="28"/>
        <end position="40"/>
    </location>
</feature>
<sequence>MENPIQIHSPVLLESTPSGTGVVGSLPPTGSQRFPSYSPRSSKDRATAAHLMLEQGSQPAGLAARGFGITSAIRKTPGRHNRIRRGQVTEMPCAPHLDPPDGILSQAGQDSMLMVAALMSVPQLCRSGDGGCESWVSEDERFLAAWVRLALVIISTERRGRPSHPQTRLLAYCRRQGANADWKRGPGNDGGVPPDARGMGMATT</sequence>
<feature type="region of interest" description="Disordered" evidence="1">
    <location>
        <begin position="180"/>
        <end position="204"/>
    </location>
</feature>
<reference evidence="3" key="5">
    <citation type="submission" date="2018-04" db="UniProtKB">
        <authorList>
            <consortium name="EnsemblFungi"/>
        </authorList>
    </citation>
    <scope>IDENTIFICATION</scope>
    <source>
        <strain evidence="3">R3-111a-1</strain>
    </source>
</reference>
<evidence type="ECO:0000313" key="2">
    <source>
        <dbReference type="EMBL" id="EJT74152.1"/>
    </source>
</evidence>
<protein>
    <submittedName>
        <fullName evidence="2 3">Uncharacterized protein</fullName>
    </submittedName>
</protein>
<organism evidence="2">
    <name type="scientific">Gaeumannomyces tritici (strain R3-111a-1)</name>
    <name type="common">Wheat and barley take-all root rot fungus</name>
    <name type="synonym">Gaeumannomyces graminis var. tritici</name>
    <dbReference type="NCBI Taxonomy" id="644352"/>
    <lineage>
        <taxon>Eukaryota</taxon>
        <taxon>Fungi</taxon>
        <taxon>Dikarya</taxon>
        <taxon>Ascomycota</taxon>
        <taxon>Pezizomycotina</taxon>
        <taxon>Sordariomycetes</taxon>
        <taxon>Sordariomycetidae</taxon>
        <taxon>Magnaporthales</taxon>
        <taxon>Magnaporthaceae</taxon>
        <taxon>Gaeumannomyces</taxon>
    </lineage>
</organism>
<keyword evidence="4" id="KW-1185">Reference proteome</keyword>
<gene>
    <name evidence="3" type="primary">20348456</name>
    <name evidence="2" type="ORF">GGTG_07998</name>
</gene>
<reference evidence="3" key="4">
    <citation type="journal article" date="2015" name="G3 (Bethesda)">
        <title>Genome sequences of three phytopathogenic species of the Magnaporthaceae family of fungi.</title>
        <authorList>
            <person name="Okagaki L.H."/>
            <person name="Nunes C.C."/>
            <person name="Sailsbery J."/>
            <person name="Clay B."/>
            <person name="Brown D."/>
            <person name="John T."/>
            <person name="Oh Y."/>
            <person name="Young N."/>
            <person name="Fitzgerald M."/>
            <person name="Haas B.J."/>
            <person name="Zeng Q."/>
            <person name="Young S."/>
            <person name="Adiconis X."/>
            <person name="Fan L."/>
            <person name="Levin J.Z."/>
            <person name="Mitchell T.K."/>
            <person name="Okubara P.A."/>
            <person name="Farman M.L."/>
            <person name="Kohn L.M."/>
            <person name="Birren B."/>
            <person name="Ma L.-J."/>
            <person name="Dean R.A."/>
        </authorList>
    </citation>
    <scope>NUCLEOTIDE SEQUENCE</scope>
    <source>
        <strain evidence="3">R3-111a-1</strain>
    </source>
</reference>
<feature type="region of interest" description="Disordered" evidence="1">
    <location>
        <begin position="1"/>
        <end position="43"/>
    </location>
</feature>
<dbReference type="EMBL" id="GL385398">
    <property type="protein sequence ID" value="EJT74152.1"/>
    <property type="molecule type" value="Genomic_DNA"/>
</dbReference>
<evidence type="ECO:0000256" key="1">
    <source>
        <dbReference type="SAM" id="MobiDB-lite"/>
    </source>
</evidence>
<name>J3P3B0_GAET3</name>
<dbReference type="EnsemblFungi" id="EJT74152">
    <property type="protein sequence ID" value="EJT74152"/>
    <property type="gene ID" value="GGTG_07998"/>
</dbReference>